<dbReference type="Proteomes" id="UP000568664">
    <property type="component" value="Unassembled WGS sequence"/>
</dbReference>
<protein>
    <submittedName>
        <fullName evidence="1">Transporter substrate-binding domain-containing protein</fullName>
    </submittedName>
</protein>
<comment type="caution">
    <text evidence="1">The sequence shown here is derived from an EMBL/GenBank/DDBJ whole genome shotgun (WGS) entry which is preliminary data.</text>
</comment>
<evidence type="ECO:0000313" key="2">
    <source>
        <dbReference type="Proteomes" id="UP000568664"/>
    </source>
</evidence>
<evidence type="ECO:0000313" key="1">
    <source>
        <dbReference type="EMBL" id="NMP31813.1"/>
    </source>
</evidence>
<dbReference type="AlphaFoldDB" id="A0A7Y0LC46"/>
<sequence length="232" mass="26437">MLIRLFFLLITFCHFSIFAKEEKKISACFEEWSPYAFVGKNGEATGSSIEFLQRKVKDFNYFISYKQLPHARCVELVKNKEFDFVLHVDKADGVALIEHPIADWELTLAVVPNSPIAMKADHSSNKIKLLTARGYEYPEKVAEIINSEQFEVSTASFNSEKPESIKRLFSILTSGRVDAILIDKKWADLVIAKYNINATTLDYTLHKEPQYIGYHPDNKIKAALLAKALRAN</sequence>
<accession>A0A7Y0LC46</accession>
<reference evidence="1 2" key="1">
    <citation type="submission" date="2020-04" db="EMBL/GenBank/DDBJ databases">
        <title>Thalassotalea sp. M1531, isolated from the surface of marine red alga.</title>
        <authorList>
            <person name="Pang L."/>
            <person name="Lu D.-C."/>
        </authorList>
    </citation>
    <scope>NUCLEOTIDE SEQUENCE [LARGE SCALE GENOMIC DNA]</scope>
    <source>
        <strain evidence="1 2">M1531</strain>
    </source>
</reference>
<dbReference type="EMBL" id="JABBXH010000003">
    <property type="protein sequence ID" value="NMP31813.1"/>
    <property type="molecule type" value="Genomic_DNA"/>
</dbReference>
<gene>
    <name evidence="1" type="ORF">HII17_09575</name>
</gene>
<dbReference type="SUPFAM" id="SSF53850">
    <property type="entry name" value="Periplasmic binding protein-like II"/>
    <property type="match status" value="1"/>
</dbReference>
<dbReference type="Gene3D" id="3.40.190.10">
    <property type="entry name" value="Periplasmic binding protein-like II"/>
    <property type="match status" value="2"/>
</dbReference>
<keyword evidence="2" id="KW-1185">Reference proteome</keyword>
<organism evidence="1 2">
    <name type="scientific">Thalassotalea algicola</name>
    <dbReference type="NCBI Taxonomy" id="2716224"/>
    <lineage>
        <taxon>Bacteria</taxon>
        <taxon>Pseudomonadati</taxon>
        <taxon>Pseudomonadota</taxon>
        <taxon>Gammaproteobacteria</taxon>
        <taxon>Alteromonadales</taxon>
        <taxon>Colwelliaceae</taxon>
        <taxon>Thalassotalea</taxon>
    </lineage>
</organism>
<dbReference type="RefSeq" id="WP_169075153.1">
    <property type="nucleotide sequence ID" value="NZ_JABBXH010000003.1"/>
</dbReference>
<proteinExistence type="predicted"/>
<name>A0A7Y0LC46_9GAMM</name>